<gene>
    <name evidence="9" type="ORF">F7Q99_23170</name>
</gene>
<comment type="subcellular location">
    <subcellularLocation>
        <location evidence="1">Cell membrane</location>
        <topology evidence="1">Multi-pass membrane protein</topology>
    </subcellularLocation>
</comment>
<keyword evidence="5 8" id="KW-0812">Transmembrane</keyword>
<evidence type="ECO:0000256" key="1">
    <source>
        <dbReference type="ARBA" id="ARBA00004651"/>
    </source>
</evidence>
<dbReference type="SUPFAM" id="SSF81345">
    <property type="entry name" value="ABC transporter involved in vitamin B12 uptake, BtuC"/>
    <property type="match status" value="1"/>
</dbReference>
<dbReference type="Proteomes" id="UP000450000">
    <property type="component" value="Unassembled WGS sequence"/>
</dbReference>
<evidence type="ECO:0000256" key="5">
    <source>
        <dbReference type="ARBA" id="ARBA00022692"/>
    </source>
</evidence>
<dbReference type="CDD" id="cd06550">
    <property type="entry name" value="TM_ABC_iron-siderophores_like"/>
    <property type="match status" value="1"/>
</dbReference>
<proteinExistence type="inferred from homology"/>
<dbReference type="InterPro" id="IPR000522">
    <property type="entry name" value="ABC_transptr_permease_BtuC"/>
</dbReference>
<comment type="caution">
    <text evidence="9">The sequence shown here is derived from an EMBL/GenBank/DDBJ whole genome shotgun (WGS) entry which is preliminary data.</text>
</comment>
<feature type="transmembrane region" description="Helical" evidence="8">
    <location>
        <begin position="136"/>
        <end position="154"/>
    </location>
</feature>
<feature type="transmembrane region" description="Helical" evidence="8">
    <location>
        <begin position="27"/>
        <end position="46"/>
    </location>
</feature>
<feature type="transmembrane region" description="Helical" evidence="8">
    <location>
        <begin position="80"/>
        <end position="97"/>
    </location>
</feature>
<keyword evidence="10" id="KW-1185">Reference proteome</keyword>
<dbReference type="InterPro" id="IPR037294">
    <property type="entry name" value="ABC_BtuC-like"/>
</dbReference>
<dbReference type="GO" id="GO:0033214">
    <property type="term" value="P:siderophore-iron import into cell"/>
    <property type="evidence" value="ECO:0007669"/>
    <property type="project" value="TreeGrafter"/>
</dbReference>
<dbReference type="AlphaFoldDB" id="A0A6N7KWD9"/>
<evidence type="ECO:0000313" key="10">
    <source>
        <dbReference type="Proteomes" id="UP000450000"/>
    </source>
</evidence>
<evidence type="ECO:0000256" key="2">
    <source>
        <dbReference type="ARBA" id="ARBA00007935"/>
    </source>
</evidence>
<dbReference type="OrthoDB" id="9782305at2"/>
<dbReference type="EMBL" id="WBOF01000001">
    <property type="protein sequence ID" value="MQS15085.1"/>
    <property type="molecule type" value="Genomic_DNA"/>
</dbReference>
<dbReference type="PANTHER" id="PTHR30472">
    <property type="entry name" value="FERRIC ENTEROBACTIN TRANSPORT SYSTEM PERMEASE PROTEIN"/>
    <property type="match status" value="1"/>
</dbReference>
<protein>
    <submittedName>
        <fullName evidence="9">Iron ABC transporter permease</fullName>
    </submittedName>
</protein>
<keyword evidence="3" id="KW-0813">Transport</keyword>
<keyword evidence="4" id="KW-1003">Cell membrane</keyword>
<evidence type="ECO:0000256" key="7">
    <source>
        <dbReference type="ARBA" id="ARBA00023136"/>
    </source>
</evidence>
<name>A0A6N7KWD9_9ACTN</name>
<evidence type="ECO:0000256" key="8">
    <source>
        <dbReference type="SAM" id="Phobius"/>
    </source>
</evidence>
<evidence type="ECO:0000256" key="4">
    <source>
        <dbReference type="ARBA" id="ARBA00022475"/>
    </source>
</evidence>
<feature type="transmembrane region" description="Helical" evidence="8">
    <location>
        <begin position="109"/>
        <end position="130"/>
    </location>
</feature>
<dbReference type="GO" id="GO:0005886">
    <property type="term" value="C:plasma membrane"/>
    <property type="evidence" value="ECO:0007669"/>
    <property type="project" value="UniProtKB-SubCell"/>
</dbReference>
<reference evidence="9 10" key="1">
    <citation type="submission" date="2019-09" db="EMBL/GenBank/DDBJ databases">
        <title>Genome Sequences of Streptomyces kaniharaensis ATCC 21070.</title>
        <authorList>
            <person name="Zhu W."/>
            <person name="De Crecy-Lagard V."/>
            <person name="Richards N.G."/>
        </authorList>
    </citation>
    <scope>NUCLEOTIDE SEQUENCE [LARGE SCALE GENOMIC DNA]</scope>
    <source>
        <strain evidence="9 10">SF-557</strain>
    </source>
</reference>
<organism evidence="9 10">
    <name type="scientific">Streptomyces kaniharaensis</name>
    <dbReference type="NCBI Taxonomy" id="212423"/>
    <lineage>
        <taxon>Bacteria</taxon>
        <taxon>Bacillati</taxon>
        <taxon>Actinomycetota</taxon>
        <taxon>Actinomycetes</taxon>
        <taxon>Kitasatosporales</taxon>
        <taxon>Streptomycetaceae</taxon>
        <taxon>Streptomyces</taxon>
    </lineage>
</organism>
<dbReference type="GO" id="GO:0022857">
    <property type="term" value="F:transmembrane transporter activity"/>
    <property type="evidence" value="ECO:0007669"/>
    <property type="project" value="InterPro"/>
</dbReference>
<dbReference type="PANTHER" id="PTHR30472:SF1">
    <property type="entry name" value="FE(3+) DICITRATE TRANSPORT SYSTEM PERMEASE PROTEIN FECC-RELATED"/>
    <property type="match status" value="1"/>
</dbReference>
<accession>A0A6N7KWD9</accession>
<dbReference type="FunFam" id="1.10.3470.10:FF:000001">
    <property type="entry name" value="Vitamin B12 ABC transporter permease BtuC"/>
    <property type="match status" value="1"/>
</dbReference>
<evidence type="ECO:0000256" key="3">
    <source>
        <dbReference type="ARBA" id="ARBA00022448"/>
    </source>
</evidence>
<keyword evidence="6 8" id="KW-1133">Transmembrane helix</keyword>
<keyword evidence="7 8" id="KW-0472">Membrane</keyword>
<evidence type="ECO:0000313" key="9">
    <source>
        <dbReference type="EMBL" id="MQS15085.1"/>
    </source>
</evidence>
<feature type="transmembrane region" description="Helical" evidence="8">
    <location>
        <begin position="326"/>
        <end position="346"/>
    </location>
</feature>
<sequence>MPNVLRTDLPATTAPATPRPSAVRQPLLLVAGVCALVLCAALSLALGSRSIPLSTVADALTGAVHGGDADVVTGLRVPRTVIGLAVGAALGVAGAVAQGVTRNPLASPITLGINAGAGFAVVAAIYALGLTRPAEYVWFAFAGAAVAAVAAYAMSRRDGDLDPVRLALGGTVLTVVLTSWTSALMLASHRTLDEARFWLAGSIAARQLDTLTPVLPFLAVGLLGALAISPALNALALGDEAAQSLGVPVARIRVAGGLAVVLLAGSAVAVAGPVAFIGLAAPHLVRPLLGNDHRWLLPGCLIAGPLLLLAADVLGRLVARPSEIEVGIVTAFLGAPLLAVLTRRVAR</sequence>
<dbReference type="Pfam" id="PF01032">
    <property type="entry name" value="FecCD"/>
    <property type="match status" value="1"/>
</dbReference>
<dbReference type="Gene3D" id="1.10.3470.10">
    <property type="entry name" value="ABC transporter involved in vitamin B12 uptake, BtuC"/>
    <property type="match status" value="1"/>
</dbReference>
<feature type="transmembrane region" description="Helical" evidence="8">
    <location>
        <begin position="166"/>
        <end position="187"/>
    </location>
</feature>
<feature type="transmembrane region" description="Helical" evidence="8">
    <location>
        <begin position="214"/>
        <end position="237"/>
    </location>
</feature>
<comment type="similarity">
    <text evidence="2">Belongs to the binding-protein-dependent transport system permease family. FecCD subfamily.</text>
</comment>
<feature type="transmembrane region" description="Helical" evidence="8">
    <location>
        <begin position="295"/>
        <end position="314"/>
    </location>
</feature>
<evidence type="ECO:0000256" key="6">
    <source>
        <dbReference type="ARBA" id="ARBA00022989"/>
    </source>
</evidence>
<feature type="transmembrane region" description="Helical" evidence="8">
    <location>
        <begin position="258"/>
        <end position="283"/>
    </location>
</feature>